<keyword evidence="1" id="KW-0812">Transmembrane</keyword>
<evidence type="ECO:0000313" key="3">
    <source>
        <dbReference type="Proteomes" id="UP000503441"/>
    </source>
</evidence>
<feature type="transmembrane region" description="Helical" evidence="1">
    <location>
        <begin position="75"/>
        <end position="94"/>
    </location>
</feature>
<protein>
    <submittedName>
        <fullName evidence="2">ABC transporter permease subunit</fullName>
    </submittedName>
</protein>
<keyword evidence="1" id="KW-1133">Transmembrane helix</keyword>
<evidence type="ECO:0000256" key="1">
    <source>
        <dbReference type="SAM" id="Phobius"/>
    </source>
</evidence>
<keyword evidence="1" id="KW-0472">Membrane</keyword>
<organism evidence="2 3">
    <name type="scientific">Leucobacter coleopterorum</name>
    <dbReference type="NCBI Taxonomy" id="2714933"/>
    <lineage>
        <taxon>Bacteria</taxon>
        <taxon>Bacillati</taxon>
        <taxon>Actinomycetota</taxon>
        <taxon>Actinomycetes</taxon>
        <taxon>Micrococcales</taxon>
        <taxon>Microbacteriaceae</taxon>
        <taxon>Leucobacter</taxon>
    </lineage>
</organism>
<sequence>MPNPPTSITSPGFWRSTWIIAALELRQRRRSRALWVLGIVWFTLIGIVTGVTWSVLSLTASTYDTEVDSYPLFSIIAYFVLLFGTLVAPAISAGSIASERIGGTLATTQVTLVGAWPILLGKALAAWVTGVAFLVVAAPFVILSVALSQASPLQMLTALGVLALQIGLFTAIGVGLSAMISSPLFSIVTSYLVVAALSVGTLITFALAVGSTTEYVKISYQVTSENYDMAASKCWDDAYDADTADDNGDEARQALTNKCINAIPEDCVTETTTTSIVHAERFWWILAMNPYVVVGDAVSVRTNTSYPSDLFGQVSYGVRTLQKPNDEQTSGWDSCGPKAYFGQDGIADESIQDQLKGTVPVWWIGLVLQLALAGGILFGGYHRLRTPAAKLPRGTRIA</sequence>
<dbReference type="Proteomes" id="UP000503441">
    <property type="component" value="Chromosome"/>
</dbReference>
<dbReference type="EMBL" id="CP049933">
    <property type="protein sequence ID" value="QIM18961.1"/>
    <property type="molecule type" value="Genomic_DNA"/>
</dbReference>
<accession>A0ABX6JYE2</accession>
<feature type="transmembrane region" description="Helical" evidence="1">
    <location>
        <begin position="361"/>
        <end position="381"/>
    </location>
</feature>
<feature type="transmembrane region" description="Helical" evidence="1">
    <location>
        <begin position="101"/>
        <end position="119"/>
    </location>
</feature>
<name>A0ABX6JYE2_9MICO</name>
<feature type="transmembrane region" description="Helical" evidence="1">
    <location>
        <begin position="159"/>
        <end position="181"/>
    </location>
</feature>
<feature type="transmembrane region" description="Helical" evidence="1">
    <location>
        <begin position="125"/>
        <end position="147"/>
    </location>
</feature>
<dbReference type="Pfam" id="PF12679">
    <property type="entry name" value="ABC2_membrane_2"/>
    <property type="match status" value="1"/>
</dbReference>
<feature type="transmembrane region" description="Helical" evidence="1">
    <location>
        <begin position="33"/>
        <end position="55"/>
    </location>
</feature>
<evidence type="ECO:0000313" key="2">
    <source>
        <dbReference type="EMBL" id="QIM18961.1"/>
    </source>
</evidence>
<dbReference type="PANTHER" id="PTHR43471">
    <property type="entry name" value="ABC TRANSPORTER PERMEASE"/>
    <property type="match status" value="1"/>
</dbReference>
<keyword evidence="3" id="KW-1185">Reference proteome</keyword>
<dbReference type="RefSeq" id="WP_166331060.1">
    <property type="nucleotide sequence ID" value="NZ_CP049933.1"/>
</dbReference>
<gene>
    <name evidence="2" type="ORF">G7066_10890</name>
</gene>
<reference evidence="2 3" key="1">
    <citation type="submission" date="2020-03" db="EMBL/GenBank/DDBJ databases">
        <title>Leucobacter sp. nov., isolated from beetles.</title>
        <authorList>
            <person name="Hyun D.-W."/>
            <person name="Bae J.-W."/>
        </authorList>
    </citation>
    <scope>NUCLEOTIDE SEQUENCE [LARGE SCALE GENOMIC DNA]</scope>
    <source>
        <strain evidence="2 3">HDW9A</strain>
    </source>
</reference>
<feature type="transmembrane region" description="Helical" evidence="1">
    <location>
        <begin position="187"/>
        <end position="209"/>
    </location>
</feature>
<proteinExistence type="predicted"/>